<comment type="caution">
    <text evidence="1">The sequence shown here is derived from an EMBL/GenBank/DDBJ whole genome shotgun (WGS) entry which is preliminary data.</text>
</comment>
<dbReference type="AlphaFoldDB" id="A0A4C1Y8A9"/>
<evidence type="ECO:0000313" key="1">
    <source>
        <dbReference type="EMBL" id="GBP71720.1"/>
    </source>
</evidence>
<proteinExistence type="predicted"/>
<name>A0A4C1Y8A9_EUMVA</name>
<protein>
    <submittedName>
        <fullName evidence="1">Uncharacterized protein</fullName>
    </submittedName>
</protein>
<accession>A0A4C1Y8A9</accession>
<keyword evidence="2" id="KW-1185">Reference proteome</keyword>
<sequence length="146" mass="15847">MRGTGMDAGATIFGRMHINDVRFISVSFSAHFLPAQAKVCICTLEAGVSTRLCTPFRWVKGCVLTPLSNTTSHLIEADSCYGPWRIRNNGAPAPVENSEIARRPQNRKPFAENLFGEIKRPSPAPAGAGGPLLKIMSVKTSPKFFS</sequence>
<gene>
    <name evidence="1" type="ORF">EVAR_33133_1</name>
</gene>
<reference evidence="1 2" key="1">
    <citation type="journal article" date="2019" name="Commun. Biol.">
        <title>The bagworm genome reveals a unique fibroin gene that provides high tensile strength.</title>
        <authorList>
            <person name="Kono N."/>
            <person name="Nakamura H."/>
            <person name="Ohtoshi R."/>
            <person name="Tomita M."/>
            <person name="Numata K."/>
            <person name="Arakawa K."/>
        </authorList>
    </citation>
    <scope>NUCLEOTIDE SEQUENCE [LARGE SCALE GENOMIC DNA]</scope>
</reference>
<dbReference type="EMBL" id="BGZK01001118">
    <property type="protein sequence ID" value="GBP71720.1"/>
    <property type="molecule type" value="Genomic_DNA"/>
</dbReference>
<dbReference type="Proteomes" id="UP000299102">
    <property type="component" value="Unassembled WGS sequence"/>
</dbReference>
<evidence type="ECO:0000313" key="2">
    <source>
        <dbReference type="Proteomes" id="UP000299102"/>
    </source>
</evidence>
<organism evidence="1 2">
    <name type="scientific">Eumeta variegata</name>
    <name type="common">Bagworm moth</name>
    <name type="synonym">Eumeta japonica</name>
    <dbReference type="NCBI Taxonomy" id="151549"/>
    <lineage>
        <taxon>Eukaryota</taxon>
        <taxon>Metazoa</taxon>
        <taxon>Ecdysozoa</taxon>
        <taxon>Arthropoda</taxon>
        <taxon>Hexapoda</taxon>
        <taxon>Insecta</taxon>
        <taxon>Pterygota</taxon>
        <taxon>Neoptera</taxon>
        <taxon>Endopterygota</taxon>
        <taxon>Lepidoptera</taxon>
        <taxon>Glossata</taxon>
        <taxon>Ditrysia</taxon>
        <taxon>Tineoidea</taxon>
        <taxon>Psychidae</taxon>
        <taxon>Oiketicinae</taxon>
        <taxon>Eumeta</taxon>
    </lineage>
</organism>